<dbReference type="KEGG" id="vg:10228668"/>
<gene>
    <name evidence="1" type="primary">ORF187</name>
</gene>
<dbReference type="EMBL" id="HQ641347">
    <property type="protein sequence ID" value="ADX88005.1"/>
    <property type="molecule type" value="Genomic_DNA"/>
</dbReference>
<dbReference type="GeneID" id="10228668"/>
<reference evidence="1 2" key="1">
    <citation type="journal article" date="2011" name="MBio">
        <title>Evidence of a dominant lineage of Vibrio cholerae-specific lytic bacteriophages shed by cholera patients over a 10-year period in Dhaka, Bangladesh.</title>
        <authorList>
            <person name="Seed K.D."/>
            <person name="Bodi K.L."/>
            <person name="Kropinski A.M."/>
            <person name="Ackermann H.W."/>
            <person name="Calderwood S.B."/>
            <person name="Qadri F."/>
            <person name="Camilli A."/>
        </authorList>
    </citation>
    <scope>NUCLEOTIDE SEQUENCE [LARGE SCALE GENOMIC DNA]</scope>
</reference>
<accession>F1D1L1</accession>
<protein>
    <submittedName>
        <fullName evidence="1">Uncharacterized protein ORF187</fullName>
    </submittedName>
</protein>
<organism evidence="1 2">
    <name type="scientific">Vibrio phage ICP1</name>
    <dbReference type="NCBI Taxonomy" id="979525"/>
    <lineage>
        <taxon>Viruses</taxon>
        <taxon>Duplodnaviria</taxon>
        <taxon>Heunggongvirae</taxon>
        <taxon>Uroviricota</taxon>
        <taxon>Caudoviricetes</taxon>
        <taxon>Mohonavirus</taxon>
        <taxon>Mohonavirus ICP1</taxon>
    </lineage>
</organism>
<evidence type="ECO:0000313" key="2">
    <source>
        <dbReference type="Proteomes" id="UP000007502"/>
    </source>
</evidence>
<name>F1D1L1_9CAUD</name>
<dbReference type="RefSeq" id="YP_004251130.1">
    <property type="nucleotide sequence ID" value="NC_015157.1"/>
</dbReference>
<dbReference type="OrthoDB" id="23493at10239"/>
<dbReference type="Proteomes" id="UP000007502">
    <property type="component" value="Segment"/>
</dbReference>
<keyword evidence="2" id="KW-1185">Reference proteome</keyword>
<evidence type="ECO:0000313" key="1">
    <source>
        <dbReference type="EMBL" id="ADX88005.1"/>
    </source>
</evidence>
<sequence length="95" mass="11006">MKAIYEFYWDCRRQGSVQGLFIAEKSEVEKAIGSNVYFGEILGKHSEVYGTLDEDDLTIKTEDQDFIQKFEELIGITDTISGYNPLHYIEELDEE</sequence>
<proteinExistence type="predicted"/>